<proteinExistence type="predicted"/>
<feature type="region of interest" description="Disordered" evidence="1">
    <location>
        <begin position="1"/>
        <end position="45"/>
    </location>
</feature>
<gene>
    <name evidence="2" type="ORF">AVDCRST_MAG66-2391</name>
</gene>
<dbReference type="EMBL" id="CADCUS010000351">
    <property type="protein sequence ID" value="CAA9417027.1"/>
    <property type="molecule type" value="Genomic_DNA"/>
</dbReference>
<evidence type="ECO:0000313" key="2">
    <source>
        <dbReference type="EMBL" id="CAA9417027.1"/>
    </source>
</evidence>
<feature type="non-terminal residue" evidence="2">
    <location>
        <position position="1"/>
    </location>
</feature>
<reference evidence="2" key="1">
    <citation type="submission" date="2020-02" db="EMBL/GenBank/DDBJ databases">
        <authorList>
            <person name="Meier V. D."/>
        </authorList>
    </citation>
    <scope>NUCLEOTIDE SEQUENCE</scope>
    <source>
        <strain evidence="2">AVDCRST_MAG66</strain>
    </source>
</reference>
<organism evidence="2">
    <name type="scientific">uncultured Pseudonocardia sp</name>
    <dbReference type="NCBI Taxonomy" id="211455"/>
    <lineage>
        <taxon>Bacteria</taxon>
        <taxon>Bacillati</taxon>
        <taxon>Actinomycetota</taxon>
        <taxon>Actinomycetes</taxon>
        <taxon>Pseudonocardiales</taxon>
        <taxon>Pseudonocardiaceae</taxon>
        <taxon>Pseudonocardia</taxon>
        <taxon>environmental samples</taxon>
    </lineage>
</organism>
<protein>
    <submittedName>
        <fullName evidence="2">Uncharacterized protein</fullName>
    </submittedName>
</protein>
<feature type="compositionally biased region" description="Low complexity" evidence="1">
    <location>
        <begin position="1"/>
        <end position="10"/>
    </location>
</feature>
<feature type="non-terminal residue" evidence="2">
    <location>
        <position position="45"/>
    </location>
</feature>
<accession>A0A6J4PIM6</accession>
<name>A0A6J4PIM6_9PSEU</name>
<sequence length="45" mass="4671">WAGIVGRRSAPGGGGRGGRATARTAPAARSARTWTEPASRRARRP</sequence>
<evidence type="ECO:0000256" key="1">
    <source>
        <dbReference type="SAM" id="MobiDB-lite"/>
    </source>
</evidence>
<feature type="compositionally biased region" description="Low complexity" evidence="1">
    <location>
        <begin position="19"/>
        <end position="32"/>
    </location>
</feature>
<dbReference type="AlphaFoldDB" id="A0A6J4PIM6"/>